<dbReference type="PANTHER" id="PTHR43434:SF1">
    <property type="entry name" value="PHOSPHOGLYCOLATE PHOSPHATASE"/>
    <property type="match status" value="1"/>
</dbReference>
<evidence type="ECO:0000256" key="1">
    <source>
        <dbReference type="SAM" id="Phobius"/>
    </source>
</evidence>
<comment type="caution">
    <text evidence="2">The sequence shown here is derived from an EMBL/GenBank/DDBJ whole genome shotgun (WGS) entry which is preliminary data.</text>
</comment>
<dbReference type="RefSeq" id="WP_281900629.1">
    <property type="nucleotide sequence ID" value="NZ_BSDI01000032.1"/>
</dbReference>
<evidence type="ECO:0000313" key="3">
    <source>
        <dbReference type="Proteomes" id="UP001144280"/>
    </source>
</evidence>
<dbReference type="InterPro" id="IPR036412">
    <property type="entry name" value="HAD-like_sf"/>
</dbReference>
<dbReference type="InterPro" id="IPR023198">
    <property type="entry name" value="PGP-like_dom2"/>
</dbReference>
<dbReference type="SUPFAM" id="SSF56784">
    <property type="entry name" value="HAD-like"/>
    <property type="match status" value="1"/>
</dbReference>
<gene>
    <name evidence="2" type="ORF">Pa4123_56550</name>
</gene>
<dbReference type="Proteomes" id="UP001144280">
    <property type="component" value="Unassembled WGS sequence"/>
</dbReference>
<dbReference type="EMBL" id="BSDI01000032">
    <property type="protein sequence ID" value="GLI00379.1"/>
    <property type="molecule type" value="Genomic_DNA"/>
</dbReference>
<keyword evidence="1" id="KW-0812">Transmembrane</keyword>
<dbReference type="SFLD" id="SFLDS00003">
    <property type="entry name" value="Haloacid_Dehalogenase"/>
    <property type="match status" value="1"/>
</dbReference>
<name>A0ABQ5R0P9_9ACTN</name>
<dbReference type="InterPro" id="IPR023214">
    <property type="entry name" value="HAD_sf"/>
</dbReference>
<dbReference type="Gene3D" id="3.40.50.1000">
    <property type="entry name" value="HAD superfamily/HAD-like"/>
    <property type="match status" value="1"/>
</dbReference>
<dbReference type="SFLD" id="SFLDG01129">
    <property type="entry name" value="C1.5:_HAD__Beta-PGM__Phosphata"/>
    <property type="match status" value="1"/>
</dbReference>
<protein>
    <submittedName>
        <fullName evidence="2">Haloacid dehalogenase</fullName>
    </submittedName>
</protein>
<proteinExistence type="predicted"/>
<accession>A0ABQ5R0P9</accession>
<dbReference type="Pfam" id="PF12710">
    <property type="entry name" value="HAD"/>
    <property type="match status" value="1"/>
</dbReference>
<keyword evidence="1" id="KW-0472">Membrane</keyword>
<keyword evidence="1" id="KW-1133">Transmembrane helix</keyword>
<sequence>MRRLVMWDIDHTLMYAGGVGQIAFGAAFTAATGIPYRETALMAGRTDRDIAVQTFTLHGVADYEPHLDSFFDAVIAEFLTRRHLVREKGYLMPGVPDVLAALGTQPHVVQTLVTGNLRPIAEAKLAAFGLTDLVDVEIGGYGTEDVVRATLVRRSLERAIARHGEFQPADVLVVGDTVHDVTAALANGVTAIAVATGGTMAADLAAAGAHVVLDNLADIDAVVRLLAGPPA</sequence>
<dbReference type="InterPro" id="IPR050155">
    <property type="entry name" value="HAD-like_hydrolase_sf"/>
</dbReference>
<dbReference type="PANTHER" id="PTHR43434">
    <property type="entry name" value="PHOSPHOGLYCOLATE PHOSPHATASE"/>
    <property type="match status" value="1"/>
</dbReference>
<feature type="transmembrane region" description="Helical" evidence="1">
    <location>
        <begin position="12"/>
        <end position="36"/>
    </location>
</feature>
<evidence type="ECO:0000313" key="2">
    <source>
        <dbReference type="EMBL" id="GLI00379.1"/>
    </source>
</evidence>
<keyword evidence="3" id="KW-1185">Reference proteome</keyword>
<reference evidence="2" key="1">
    <citation type="submission" date="2022-12" db="EMBL/GenBank/DDBJ databases">
        <title>New Phytohabitans aurantiacus sp. RD004123 nov., an actinomycete isolated from soil.</title>
        <authorList>
            <person name="Triningsih D.W."/>
            <person name="Harunari E."/>
            <person name="Igarashi Y."/>
        </authorList>
    </citation>
    <scope>NUCLEOTIDE SEQUENCE</scope>
    <source>
        <strain evidence="2">RD004123</strain>
    </source>
</reference>
<dbReference type="Gene3D" id="1.10.150.240">
    <property type="entry name" value="Putative phosphatase, domain 2"/>
    <property type="match status" value="1"/>
</dbReference>
<organism evidence="2 3">
    <name type="scientific">Phytohabitans aurantiacus</name>
    <dbReference type="NCBI Taxonomy" id="3016789"/>
    <lineage>
        <taxon>Bacteria</taxon>
        <taxon>Bacillati</taxon>
        <taxon>Actinomycetota</taxon>
        <taxon>Actinomycetes</taxon>
        <taxon>Micromonosporales</taxon>
        <taxon>Micromonosporaceae</taxon>
    </lineage>
</organism>